<dbReference type="InterPro" id="IPR006598">
    <property type="entry name" value="CAP10"/>
</dbReference>
<comment type="caution">
    <text evidence="2">The sequence shown here is derived from an EMBL/GenBank/DDBJ whole genome shotgun (WGS) entry which is preliminary data.</text>
</comment>
<reference evidence="2" key="1">
    <citation type="journal article" date="2022" name="G3 (Bethesda)">
        <title>High quality genome of the basidiomycete yeast Dioszegia hungarica PDD-24b-2 isolated from cloud water.</title>
        <authorList>
            <person name="Jarrige D."/>
            <person name="Haridas S."/>
            <person name="Bleykasten-Grosshans C."/>
            <person name="Joly M."/>
            <person name="Nadalig T."/>
            <person name="Sancelme M."/>
            <person name="Vuilleumier S."/>
            <person name="Grigoriev I.V."/>
            <person name="Amato P."/>
            <person name="Bringel F."/>
        </authorList>
    </citation>
    <scope>NUCLEOTIDE SEQUENCE</scope>
    <source>
        <strain evidence="2">PDD-24b-2</strain>
    </source>
</reference>
<gene>
    <name evidence="2" type="ORF">MKK02DRAFT_19183</name>
</gene>
<protein>
    <submittedName>
        <fullName evidence="2">Cap3p</fullName>
    </submittedName>
</protein>
<name>A0AA38LYM4_9TREE</name>
<accession>A0AA38LYM4</accession>
<dbReference type="AlphaFoldDB" id="A0AA38LYM4"/>
<organism evidence="2 3">
    <name type="scientific">Dioszegia hungarica</name>
    <dbReference type="NCBI Taxonomy" id="4972"/>
    <lineage>
        <taxon>Eukaryota</taxon>
        <taxon>Fungi</taxon>
        <taxon>Dikarya</taxon>
        <taxon>Basidiomycota</taxon>
        <taxon>Agaricomycotina</taxon>
        <taxon>Tremellomycetes</taxon>
        <taxon>Tremellales</taxon>
        <taxon>Bulleribasidiaceae</taxon>
        <taxon>Dioszegia</taxon>
    </lineage>
</organism>
<evidence type="ECO:0000259" key="1">
    <source>
        <dbReference type="SMART" id="SM00672"/>
    </source>
</evidence>
<dbReference type="RefSeq" id="XP_052949093.1">
    <property type="nucleotide sequence ID" value="XM_053086050.1"/>
</dbReference>
<dbReference type="PANTHER" id="PTHR12203:SF118">
    <property type="entry name" value="BETA-1,2-XYLOSYLTRANSFERASE 1"/>
    <property type="match status" value="1"/>
</dbReference>
<dbReference type="EMBL" id="JAKWFO010000001">
    <property type="protein sequence ID" value="KAI9639316.1"/>
    <property type="molecule type" value="Genomic_DNA"/>
</dbReference>
<evidence type="ECO:0000313" key="2">
    <source>
        <dbReference type="EMBL" id="KAI9639316.1"/>
    </source>
</evidence>
<feature type="domain" description="Glycosyl transferase CAP10" evidence="1">
    <location>
        <begin position="352"/>
        <end position="636"/>
    </location>
</feature>
<keyword evidence="3" id="KW-1185">Reference proteome</keyword>
<dbReference type="PANTHER" id="PTHR12203">
    <property type="entry name" value="KDEL LYS-ASP-GLU-LEU CONTAINING - RELATED"/>
    <property type="match status" value="1"/>
</dbReference>
<dbReference type="Proteomes" id="UP001164286">
    <property type="component" value="Unassembled WGS sequence"/>
</dbReference>
<evidence type="ECO:0000313" key="3">
    <source>
        <dbReference type="Proteomes" id="UP001164286"/>
    </source>
</evidence>
<dbReference type="Pfam" id="PF05686">
    <property type="entry name" value="Glyco_transf_90"/>
    <property type="match status" value="1"/>
</dbReference>
<sequence length="658" mass="75067">MAFPFPSPFKLPLPRRFVFLALSAAILVLFLNLFAPSSLPSSSSDEPSYFSTGKWLPSIWDSEAVIDRPAEFDEDGQCLFLSPYDALSAEEKRRAEWLVLEEVSAGVVRAKPGSEGGSGNGTRPEGTSHPILALLKAGEEKWKHKMSSQSQTIEEATEKYIKKWNRNPPKGFDKWWHFASSVHVLLPDEYDAIMTSLLPFYGLPIKTLQDRLVETETIPETFTLIVHDGKVELEWNDNYSRDTWWASRPRADSQINLMEPFLDLLPSFRATFTIHDQPTMLLDYARQQELVNAAKAGKVSNHPNEDDRFEQIWERACAPDSPLVKGVKELPETDTFISRHAAAMDICQHPSYMENHGMLLEAHDENMHPKPHTKLYPILVPSKTSLNGDIPVTPIGRDGRRDDVGFDPDWSKKIGKVYWRGLATGLNHNKNSGAKWRQSHRERLHFLANDRTSANQEVLSAIGNTGETELGRYPMKQLGDFYMDMKLAGGSWQCDWDDGTCDEMNKEIEWAEKDASEKSNEYKFVFDTDGNAWSSRFPRLMASNNVVIKSSVFPEWNTQSLPEWYAYVPSKMDYSDLYSIMAFFRGTPSGKGAHDEVARRIALNSQCWVERTWRREDMQSYMFLLYLEYARLVSPDRDNGKMVSSPADHAFRVRFTGS</sequence>
<dbReference type="SMART" id="SM00672">
    <property type="entry name" value="CAP10"/>
    <property type="match status" value="1"/>
</dbReference>
<proteinExistence type="predicted"/>
<dbReference type="InterPro" id="IPR051091">
    <property type="entry name" value="O-Glucosyltr/Glycosyltrsf_90"/>
</dbReference>
<dbReference type="GeneID" id="77725251"/>